<dbReference type="PANTHER" id="PTHR45708">
    <property type="entry name" value="ENDOCHITINASE"/>
    <property type="match status" value="1"/>
</dbReference>
<feature type="chain" id="PRO_5046207092" evidence="1">
    <location>
        <begin position="26"/>
        <end position="328"/>
    </location>
</feature>
<protein>
    <submittedName>
        <fullName evidence="3">Chitinase</fullName>
    </submittedName>
</protein>
<evidence type="ECO:0000259" key="2">
    <source>
        <dbReference type="PROSITE" id="PS51910"/>
    </source>
</evidence>
<organism evidence="3 4">
    <name type="scientific">Paeniglutamicibacter terrestris</name>
    <dbReference type="NCBI Taxonomy" id="2723403"/>
    <lineage>
        <taxon>Bacteria</taxon>
        <taxon>Bacillati</taxon>
        <taxon>Actinomycetota</taxon>
        <taxon>Actinomycetes</taxon>
        <taxon>Micrococcales</taxon>
        <taxon>Micrococcaceae</taxon>
        <taxon>Paeniglutamicibacter</taxon>
    </lineage>
</organism>
<dbReference type="EMBL" id="JAAWVT010000005">
    <property type="protein sequence ID" value="NKG21337.1"/>
    <property type="molecule type" value="Genomic_DNA"/>
</dbReference>
<feature type="domain" description="GH18" evidence="2">
    <location>
        <begin position="55"/>
        <end position="328"/>
    </location>
</feature>
<evidence type="ECO:0000313" key="4">
    <source>
        <dbReference type="Proteomes" id="UP000746595"/>
    </source>
</evidence>
<comment type="caution">
    <text evidence="3">The sequence shown here is derived from an EMBL/GenBank/DDBJ whole genome shotgun (WGS) entry which is preliminary data.</text>
</comment>
<sequence length="328" mass="35560">MSKQNLRSLSAIASTALLAGTIALAAPLAANAGPTAQAPTAATAQPAPADGTDTRRTVLYYQTQYHEGTYVSPLPMVQRQTGLTDLIVGAIHVNETPGEIRLNDDLPADAKFNRMWDELGTMQDAGVDVIGMLGGAARGTFDRLDLDTFDTYYPHLREMVQTYGLDGLDLDVEEDMSLPGVINLIDQLKADFGEDFIITLAPVATALKGGTSISGFNYDELYAARGADIEWFNTQFYCGWGTLETTAGYDAIMDYGVYPADKVVAGTLTDPSLCRGYVEVDTLAKTVKELSNKYPEFGGVMGWEYFTSQPGGTTKPWKWAEIITKAMR</sequence>
<dbReference type="InterPro" id="IPR017853">
    <property type="entry name" value="GH"/>
</dbReference>
<dbReference type="InterPro" id="IPR050542">
    <property type="entry name" value="Glycosyl_Hydrlase18_Chitinase"/>
</dbReference>
<accession>A0ABX1G506</accession>
<evidence type="ECO:0000313" key="3">
    <source>
        <dbReference type="EMBL" id="NKG21337.1"/>
    </source>
</evidence>
<dbReference type="Gene3D" id="3.20.20.80">
    <property type="entry name" value="Glycosidases"/>
    <property type="match status" value="1"/>
</dbReference>
<keyword evidence="1" id="KW-0732">Signal</keyword>
<name>A0ABX1G506_9MICC</name>
<proteinExistence type="predicted"/>
<gene>
    <name evidence="3" type="ORF">HED64_11555</name>
</gene>
<feature type="signal peptide" evidence="1">
    <location>
        <begin position="1"/>
        <end position="25"/>
    </location>
</feature>
<dbReference type="SUPFAM" id="SSF51445">
    <property type="entry name" value="(Trans)glycosidases"/>
    <property type="match status" value="1"/>
</dbReference>
<keyword evidence="4" id="KW-1185">Reference proteome</keyword>
<dbReference type="Proteomes" id="UP000746595">
    <property type="component" value="Unassembled WGS sequence"/>
</dbReference>
<reference evidence="3 4" key="1">
    <citation type="submission" date="2020-04" db="EMBL/GenBank/DDBJ databases">
        <title>Paeniglutamicibacter sp. ANT13_2, a novel actinomycete isolated from sediment in Antarctica.</title>
        <authorList>
            <person name="Sakdapetsiri C."/>
            <person name="Pinyakong O."/>
        </authorList>
    </citation>
    <scope>NUCLEOTIDE SEQUENCE [LARGE SCALE GENOMIC DNA]</scope>
    <source>
        <strain evidence="3 4">ANT13_2</strain>
    </source>
</reference>
<dbReference type="Pfam" id="PF00704">
    <property type="entry name" value="Glyco_hydro_18"/>
    <property type="match status" value="1"/>
</dbReference>
<dbReference type="PANTHER" id="PTHR45708:SF60">
    <property type="entry name" value="III CHITINASE, PUTATIVE (AFU_ORTHOLOGUE AFUA_5G03850)-RELATED"/>
    <property type="match status" value="1"/>
</dbReference>
<dbReference type="RefSeq" id="WP_168152162.1">
    <property type="nucleotide sequence ID" value="NZ_JAAWVT010000005.1"/>
</dbReference>
<dbReference type="PROSITE" id="PS51910">
    <property type="entry name" value="GH18_2"/>
    <property type="match status" value="1"/>
</dbReference>
<evidence type="ECO:0000256" key="1">
    <source>
        <dbReference type="SAM" id="SignalP"/>
    </source>
</evidence>
<dbReference type="InterPro" id="IPR001223">
    <property type="entry name" value="Glyco_hydro18_cat"/>
</dbReference>